<reference evidence="2" key="1">
    <citation type="journal article" date="2011" name="Proc. Natl. Acad. Sci. U.S.A.">
        <title>The genome of the fire ant Solenopsis invicta.</title>
        <authorList>
            <person name="Wurm Y."/>
            <person name="Wang J."/>
            <person name="Riba-Grognuz O."/>
            <person name="Corona M."/>
            <person name="Nygaard S."/>
            <person name="Hunt B.G."/>
            <person name="Ingram K.K."/>
            <person name="Falquet L."/>
            <person name="Nipitwattanaphon M."/>
            <person name="Gotzek D."/>
            <person name="Dijkstra M.B."/>
            <person name="Oettler J."/>
            <person name="Comtesse F."/>
            <person name="Shih C.J."/>
            <person name="Wu W.J."/>
            <person name="Yang C.C."/>
            <person name="Thomas J."/>
            <person name="Beaudoing E."/>
            <person name="Pradervand S."/>
            <person name="Flegel V."/>
            <person name="Cook E.D."/>
            <person name="Fabbretti R."/>
            <person name="Stockinger H."/>
            <person name="Long L."/>
            <person name="Farmerie W.G."/>
            <person name="Oakey J."/>
            <person name="Boomsma J.J."/>
            <person name="Pamilo P."/>
            <person name="Yi S.V."/>
            <person name="Heinze J."/>
            <person name="Goodisman M.A."/>
            <person name="Farinelli L."/>
            <person name="Harshman K."/>
            <person name="Hulo N."/>
            <person name="Cerutti L."/>
            <person name="Xenarios I."/>
            <person name="Shoemaker D."/>
            <person name="Keller L."/>
        </authorList>
    </citation>
    <scope>NUCLEOTIDE SEQUENCE [LARGE SCALE GENOMIC DNA]</scope>
</reference>
<evidence type="ECO:0000256" key="1">
    <source>
        <dbReference type="SAM" id="MobiDB-lite"/>
    </source>
</evidence>
<feature type="region of interest" description="Disordered" evidence="1">
    <location>
        <begin position="156"/>
        <end position="186"/>
    </location>
</feature>
<dbReference type="EMBL" id="GL767489">
    <property type="protein sequence ID" value="EFZ13666.1"/>
    <property type="molecule type" value="Genomic_DNA"/>
</dbReference>
<name>E9J0I7_SOLIN</name>
<dbReference type="HOGENOM" id="CLU_1154187_0_0_1"/>
<organism>
    <name type="scientific">Solenopsis invicta</name>
    <name type="common">Red imported fire ant</name>
    <name type="synonym">Solenopsis wagneri</name>
    <dbReference type="NCBI Taxonomy" id="13686"/>
    <lineage>
        <taxon>Eukaryota</taxon>
        <taxon>Metazoa</taxon>
        <taxon>Ecdysozoa</taxon>
        <taxon>Arthropoda</taxon>
        <taxon>Hexapoda</taxon>
        <taxon>Insecta</taxon>
        <taxon>Pterygota</taxon>
        <taxon>Neoptera</taxon>
        <taxon>Endopterygota</taxon>
        <taxon>Hymenoptera</taxon>
        <taxon>Apocrita</taxon>
        <taxon>Aculeata</taxon>
        <taxon>Formicoidea</taxon>
        <taxon>Formicidae</taxon>
        <taxon>Myrmicinae</taxon>
        <taxon>Solenopsis</taxon>
    </lineage>
</organism>
<evidence type="ECO:0000313" key="2">
    <source>
        <dbReference type="EMBL" id="EFZ13666.1"/>
    </source>
</evidence>
<protein>
    <submittedName>
        <fullName evidence="2">Uncharacterized protein</fullName>
    </submittedName>
</protein>
<accession>E9J0I7</accession>
<sequence length="241" mass="26371">MHFFFKLDANSPANRCCGLEDNTIILFCNIAYCSENQELVIIGQKFQQKDNYYDIPCDSSVLDTYIVSQLSDLKIFEVTPLLYAQNTKDSAFSSGASSLVLILAQFESQLTSCMSEFCDSRGPLNSYGAQVSVKRKKCHLKRAFLGSADHCASHAESLRPDLPSPPESGPVWRPATPRVSHSPTSTLTLQSASTIKFPKPTKTSPEQSRSAAGIVTIAESAASKLLSIINIRINVKLSTKL</sequence>
<dbReference type="AlphaFoldDB" id="E9J0I7"/>
<feature type="non-terminal residue" evidence="2">
    <location>
        <position position="241"/>
    </location>
</feature>
<proteinExistence type="predicted"/>
<gene>
    <name evidence="2" type="ORF">SINV_15140</name>
</gene>